<dbReference type="PANTHER" id="PTHR23337:SF6">
    <property type="entry name" value="MORC FAMILY CW-TYPE ZINC FINGER PROTEIN 1"/>
    <property type="match status" value="1"/>
</dbReference>
<keyword evidence="4" id="KW-0539">Nucleus</keyword>
<dbReference type="Proteomes" id="UP000287033">
    <property type="component" value="Unassembled WGS sequence"/>
</dbReference>
<dbReference type="GO" id="GO:0046872">
    <property type="term" value="F:metal ion binding"/>
    <property type="evidence" value="ECO:0007669"/>
    <property type="project" value="UniProtKB-KW"/>
</dbReference>
<dbReference type="AlphaFoldDB" id="A0A401S1Z5"/>
<dbReference type="EMBL" id="BEZZ01000056">
    <property type="protein sequence ID" value="GCC24407.1"/>
    <property type="molecule type" value="Genomic_DNA"/>
</dbReference>
<organism evidence="6 7">
    <name type="scientific">Chiloscyllium punctatum</name>
    <name type="common">Brownbanded bambooshark</name>
    <name type="synonym">Hemiscyllium punctatum</name>
    <dbReference type="NCBI Taxonomy" id="137246"/>
    <lineage>
        <taxon>Eukaryota</taxon>
        <taxon>Metazoa</taxon>
        <taxon>Chordata</taxon>
        <taxon>Craniata</taxon>
        <taxon>Vertebrata</taxon>
        <taxon>Chondrichthyes</taxon>
        <taxon>Elasmobranchii</taxon>
        <taxon>Galeomorphii</taxon>
        <taxon>Galeoidea</taxon>
        <taxon>Orectolobiformes</taxon>
        <taxon>Hemiscylliidae</taxon>
        <taxon>Chiloscyllium</taxon>
    </lineage>
</organism>
<gene>
    <name evidence="6" type="ORF">chiPu_0002808</name>
</gene>
<evidence type="ECO:0000313" key="6">
    <source>
        <dbReference type="EMBL" id="GCC24407.1"/>
    </source>
</evidence>
<evidence type="ECO:0000256" key="1">
    <source>
        <dbReference type="ARBA" id="ARBA00004123"/>
    </source>
</evidence>
<proteinExistence type="predicted"/>
<protein>
    <submittedName>
        <fullName evidence="6">Uncharacterized protein</fullName>
    </submittedName>
</protein>
<keyword evidence="7" id="KW-1185">Reference proteome</keyword>
<sequence length="254" mass="28442">MFSCALSGSQSHVPEAEHVSPGAQPEGSRDAEATLLNIYTETSDEIRGGFMMCFLDNGIGMNPRMDFILFTKKDNTMTCILISRTFYEKEGIDEVIVPMPSWYVATKEPIMTDKEKFSIEIALIHKYSPFKNESHMMQQFNKITGASGTLVVIYNMKLNDDGVPELDIETDASDILLTGMIASGMKYIYMAKGFKVRALREVKDAEHAVKIDPHHSQCWQLPGTSLSVISWALQQHVWGCQLLKFLSVVTVATM</sequence>
<feature type="region of interest" description="Disordered" evidence="5">
    <location>
        <begin position="1"/>
        <end position="30"/>
    </location>
</feature>
<evidence type="ECO:0000256" key="5">
    <source>
        <dbReference type="SAM" id="MobiDB-lite"/>
    </source>
</evidence>
<dbReference type="GO" id="GO:0005634">
    <property type="term" value="C:nucleus"/>
    <property type="evidence" value="ECO:0007669"/>
    <property type="project" value="UniProtKB-SubCell"/>
</dbReference>
<comment type="caution">
    <text evidence="6">The sequence shown here is derived from an EMBL/GenBank/DDBJ whole genome shotgun (WGS) entry which is preliminary data.</text>
</comment>
<keyword evidence="3" id="KW-0175">Coiled coil</keyword>
<evidence type="ECO:0000313" key="7">
    <source>
        <dbReference type="Proteomes" id="UP000287033"/>
    </source>
</evidence>
<evidence type="ECO:0000256" key="4">
    <source>
        <dbReference type="ARBA" id="ARBA00023242"/>
    </source>
</evidence>
<dbReference type="OrthoDB" id="10251809at2759"/>
<keyword evidence="2" id="KW-0479">Metal-binding</keyword>
<name>A0A401S1Z5_CHIPU</name>
<evidence type="ECO:0000256" key="2">
    <source>
        <dbReference type="ARBA" id="ARBA00022723"/>
    </source>
</evidence>
<evidence type="ECO:0000256" key="3">
    <source>
        <dbReference type="ARBA" id="ARBA00023054"/>
    </source>
</evidence>
<dbReference type="PANTHER" id="PTHR23337">
    <property type="entry name" value="ZINC FINGER CW-TYPE COILED-COIL DOMAIN PROTEIN 1"/>
    <property type="match status" value="1"/>
</dbReference>
<feature type="compositionally biased region" description="Polar residues" evidence="5">
    <location>
        <begin position="1"/>
        <end position="12"/>
    </location>
</feature>
<reference evidence="6 7" key="1">
    <citation type="journal article" date="2018" name="Nat. Ecol. Evol.">
        <title>Shark genomes provide insights into elasmobranch evolution and the origin of vertebrates.</title>
        <authorList>
            <person name="Hara Y"/>
            <person name="Yamaguchi K"/>
            <person name="Onimaru K"/>
            <person name="Kadota M"/>
            <person name="Koyanagi M"/>
            <person name="Keeley SD"/>
            <person name="Tatsumi K"/>
            <person name="Tanaka K"/>
            <person name="Motone F"/>
            <person name="Kageyama Y"/>
            <person name="Nozu R"/>
            <person name="Adachi N"/>
            <person name="Nishimura O"/>
            <person name="Nakagawa R"/>
            <person name="Tanegashima C"/>
            <person name="Kiyatake I"/>
            <person name="Matsumoto R"/>
            <person name="Murakumo K"/>
            <person name="Nishida K"/>
            <person name="Terakita A"/>
            <person name="Kuratani S"/>
            <person name="Sato K"/>
            <person name="Hyodo S Kuraku.S."/>
        </authorList>
    </citation>
    <scope>NUCLEOTIDE SEQUENCE [LARGE SCALE GENOMIC DNA]</scope>
</reference>
<accession>A0A401S1Z5</accession>
<comment type="subcellular location">
    <subcellularLocation>
        <location evidence="1">Nucleus</location>
    </subcellularLocation>
</comment>
<dbReference type="STRING" id="137246.A0A401S1Z5"/>